<evidence type="ECO:0000259" key="1">
    <source>
        <dbReference type="Pfam" id="PF17677"/>
    </source>
</evidence>
<name>A0A8J3LRE1_9ACTN</name>
<protein>
    <recommendedName>
        <fullName evidence="1">Glycosyl hydrolases family 38 C-terminal domain-containing protein</fullName>
    </recommendedName>
</protein>
<evidence type="ECO:0000313" key="3">
    <source>
        <dbReference type="Proteomes" id="UP000653674"/>
    </source>
</evidence>
<dbReference type="InterPro" id="IPR041147">
    <property type="entry name" value="GH38_C"/>
</dbReference>
<comment type="caution">
    <text evidence="2">The sequence shown here is derived from an EMBL/GenBank/DDBJ whole genome shotgun (WGS) entry which is preliminary data.</text>
</comment>
<dbReference type="RefSeq" id="WP_203981468.1">
    <property type="nucleotide sequence ID" value="NZ_BAAAQJ010000027.1"/>
</dbReference>
<proteinExistence type="predicted"/>
<dbReference type="Pfam" id="PF17677">
    <property type="entry name" value="Glyco_hydro38C2"/>
    <property type="match status" value="1"/>
</dbReference>
<sequence length="114" mass="12272">MLSTFRFAWFPALLTVDHPAVRVEAVKLADDRSGDGVVRLYESHGGRATATVRAGFPIGGLSEIDLLERGLSKGQRRAGPDVEPDGAVRLSLRPFQVATLRLRAASLKSTSDQA</sequence>
<gene>
    <name evidence="2" type="ORF">Pfl04_37990</name>
</gene>
<organism evidence="2 3">
    <name type="scientific">Planosporangium flavigriseum</name>
    <dbReference type="NCBI Taxonomy" id="373681"/>
    <lineage>
        <taxon>Bacteria</taxon>
        <taxon>Bacillati</taxon>
        <taxon>Actinomycetota</taxon>
        <taxon>Actinomycetes</taxon>
        <taxon>Micromonosporales</taxon>
        <taxon>Micromonosporaceae</taxon>
        <taxon>Planosporangium</taxon>
    </lineage>
</organism>
<feature type="domain" description="Glycosyl hydrolases family 38 C-terminal" evidence="1">
    <location>
        <begin position="21"/>
        <end position="100"/>
    </location>
</feature>
<accession>A0A8J3LRE1</accession>
<dbReference type="Proteomes" id="UP000653674">
    <property type="component" value="Unassembled WGS sequence"/>
</dbReference>
<dbReference type="AlphaFoldDB" id="A0A8J3LRE1"/>
<evidence type="ECO:0000313" key="2">
    <source>
        <dbReference type="EMBL" id="GIG75395.1"/>
    </source>
</evidence>
<reference evidence="2" key="1">
    <citation type="submission" date="2021-01" db="EMBL/GenBank/DDBJ databases">
        <title>Whole genome shotgun sequence of Planosporangium flavigriseum NBRC 105377.</title>
        <authorList>
            <person name="Komaki H."/>
            <person name="Tamura T."/>
        </authorList>
    </citation>
    <scope>NUCLEOTIDE SEQUENCE</scope>
    <source>
        <strain evidence="2">NBRC 105377</strain>
    </source>
</reference>
<keyword evidence="3" id="KW-1185">Reference proteome</keyword>
<dbReference type="EMBL" id="BONU01000031">
    <property type="protein sequence ID" value="GIG75395.1"/>
    <property type="molecule type" value="Genomic_DNA"/>
</dbReference>